<sequence length="118" mass="13434">MAKIDRHADLMKMVELVRGISNKVGPTRVLCIIAANPGISPTEIFERYFEEEGGSRSSFFRHVRELCGEREKSDKSTEPLPKFVNRIHVVDNKTSQLFLSPLGERVYKEFGKILGPKQ</sequence>
<organism evidence="1 2">
    <name type="scientific">Martelella mangrovi</name>
    <dbReference type="NCBI Taxonomy" id="1397477"/>
    <lineage>
        <taxon>Bacteria</taxon>
        <taxon>Pseudomonadati</taxon>
        <taxon>Pseudomonadota</taxon>
        <taxon>Alphaproteobacteria</taxon>
        <taxon>Hyphomicrobiales</taxon>
        <taxon>Aurantimonadaceae</taxon>
        <taxon>Martelella</taxon>
    </lineage>
</organism>
<proteinExistence type="predicted"/>
<gene>
    <name evidence="1" type="ORF">ABID12_003058</name>
</gene>
<protein>
    <submittedName>
        <fullName evidence="1">Uncharacterized protein</fullName>
    </submittedName>
</protein>
<dbReference type="RefSeq" id="WP_354434959.1">
    <property type="nucleotide sequence ID" value="NZ_JBEPLY010000011.1"/>
</dbReference>
<reference evidence="1 2" key="1">
    <citation type="submission" date="2024-06" db="EMBL/GenBank/DDBJ databases">
        <title>Genomic Encyclopedia of Type Strains, Phase IV (KMG-IV): sequencing the most valuable type-strain genomes for metagenomic binning, comparative biology and taxonomic classification.</title>
        <authorList>
            <person name="Goeker M."/>
        </authorList>
    </citation>
    <scope>NUCLEOTIDE SEQUENCE [LARGE SCALE GENOMIC DNA]</scope>
    <source>
        <strain evidence="1 2">DSM 28102</strain>
    </source>
</reference>
<dbReference type="Proteomes" id="UP001549164">
    <property type="component" value="Unassembled WGS sequence"/>
</dbReference>
<name>A0ABV2IDW5_9HYPH</name>
<dbReference type="EMBL" id="JBEPLY010000011">
    <property type="protein sequence ID" value="MET3601107.1"/>
    <property type="molecule type" value="Genomic_DNA"/>
</dbReference>
<accession>A0ABV2IDW5</accession>
<comment type="caution">
    <text evidence="1">The sequence shown here is derived from an EMBL/GenBank/DDBJ whole genome shotgun (WGS) entry which is preliminary data.</text>
</comment>
<evidence type="ECO:0000313" key="1">
    <source>
        <dbReference type="EMBL" id="MET3601107.1"/>
    </source>
</evidence>
<keyword evidence="2" id="KW-1185">Reference proteome</keyword>
<evidence type="ECO:0000313" key="2">
    <source>
        <dbReference type="Proteomes" id="UP001549164"/>
    </source>
</evidence>